<dbReference type="PANTHER" id="PTHR43463">
    <property type="entry name" value="NICOTINATE-NUCLEOTIDE--DIMETHYLBENZIMIDAZOLE PHOSPHORIBOSYLTRANSFERASE"/>
    <property type="match status" value="1"/>
</dbReference>
<sequence length="261" mass="27979">MSLVFPPSPSTRPVERPRRRGRLDDLLRWYESCLTGGALAEPANTRLLRGGAEAGRPSSGAPDDVREVRWSTSATSTSAFEFGRGVVDREADCGTGLLLLADSPRAWTPATAAIAAMTDIEPVSAVGWGRCGEERHWVAQVSAVRDERYRLFGAARAPERLIELVDQEIAVTAGFCVQAALRRTPLLLDGEVSTAGALIAERLLPGARAWWQAAHRTATPAHEQGLSRLGLAPTFALELPADGLGPILALQALRTAIRTAE</sequence>
<dbReference type="Proteomes" id="UP000002247">
    <property type="component" value="Chromosome"/>
</dbReference>
<evidence type="ECO:0000313" key="2">
    <source>
        <dbReference type="Proteomes" id="UP000002247"/>
    </source>
</evidence>
<dbReference type="GO" id="GO:0008939">
    <property type="term" value="F:nicotinate-nucleotide-dimethylbenzimidazole phosphoribosyltransferase activity"/>
    <property type="evidence" value="ECO:0007669"/>
    <property type="project" value="InterPro"/>
</dbReference>
<evidence type="ECO:0000313" key="1">
    <source>
        <dbReference type="EMBL" id="ADG97525.1"/>
    </source>
</evidence>
<dbReference type="HOGENOM" id="CLU_002982_1_0_11"/>
<dbReference type="SUPFAM" id="SSF52733">
    <property type="entry name" value="Nicotinate mononucleotide:5,6-dimethylbenzimidazole phosphoribosyltransferase (CobT)"/>
    <property type="match status" value="1"/>
</dbReference>
<dbReference type="Pfam" id="PF02277">
    <property type="entry name" value="DBI_PRT"/>
    <property type="match status" value="1"/>
</dbReference>
<dbReference type="EMBL" id="CP001958">
    <property type="protein sequence ID" value="ADG97525.1"/>
    <property type="molecule type" value="Genomic_DNA"/>
</dbReference>
<dbReference type="Gene3D" id="3.40.50.10210">
    <property type="match status" value="1"/>
</dbReference>
<dbReference type="InterPro" id="IPR003200">
    <property type="entry name" value="Nict_dMeBzImd_PRibTrfase"/>
</dbReference>
<accession>D6ZF01</accession>
<dbReference type="RefSeq" id="WP_013137981.1">
    <property type="nucleotide sequence ID" value="NC_014168.1"/>
</dbReference>
<proteinExistence type="predicted"/>
<dbReference type="STRING" id="640132.Srot_1052"/>
<keyword evidence="2" id="KW-1185">Reference proteome</keyword>
<dbReference type="OrthoDB" id="9781491at2"/>
<reference evidence="1 2" key="1">
    <citation type="journal article" date="2010" name="Stand. Genomic Sci.">
        <title>Complete genome sequence of Segniliparus rotundus type strain (CDC 1076).</title>
        <authorList>
            <person name="Sikorski J."/>
            <person name="Lapidus A."/>
            <person name="Copeland A."/>
            <person name="Misra M."/>
            <person name="Glavina Del Rio T."/>
            <person name="Nolan M."/>
            <person name="Lucas S."/>
            <person name="Chen F."/>
            <person name="Tice H."/>
            <person name="Cheng J.F."/>
            <person name="Jando M."/>
            <person name="Schneider S."/>
            <person name="Bruce D."/>
            <person name="Goodwin L."/>
            <person name="Pitluck S."/>
            <person name="Liolios K."/>
            <person name="Mikhailova N."/>
            <person name="Pati A."/>
            <person name="Ivanova N."/>
            <person name="Mavromatis K."/>
            <person name="Chen A."/>
            <person name="Palaniappan K."/>
            <person name="Chertkov O."/>
            <person name="Land M."/>
            <person name="Hauser L."/>
            <person name="Chang Y.J."/>
            <person name="Jeffries C.D."/>
            <person name="Brettin T."/>
            <person name="Detter J.C."/>
            <person name="Han C."/>
            <person name="Rohde M."/>
            <person name="Goker M."/>
            <person name="Bristow J."/>
            <person name="Eisen J.A."/>
            <person name="Markowitz V."/>
            <person name="Hugenholtz P."/>
            <person name="Kyrpides N.C."/>
            <person name="Klenk H.P."/>
        </authorList>
    </citation>
    <scope>NUCLEOTIDE SEQUENCE [LARGE SCALE GENOMIC DNA]</scope>
    <source>
        <strain evidence="2">ATCC BAA-972 / CDC 1076 / CIP 108378 / DSM 44985 / JCM 13578</strain>
    </source>
</reference>
<dbReference type="InterPro" id="IPR036087">
    <property type="entry name" value="Nict_dMeBzImd_PRibTrfase_sf"/>
</dbReference>
<organism evidence="1 2">
    <name type="scientific">Segniliparus rotundus (strain ATCC BAA-972 / CDC 1076 / CIP 108378 / DSM 44985 / JCM 13578)</name>
    <dbReference type="NCBI Taxonomy" id="640132"/>
    <lineage>
        <taxon>Bacteria</taxon>
        <taxon>Bacillati</taxon>
        <taxon>Actinomycetota</taxon>
        <taxon>Actinomycetes</taxon>
        <taxon>Mycobacteriales</taxon>
        <taxon>Segniliparaceae</taxon>
        <taxon>Segniliparus</taxon>
    </lineage>
</organism>
<dbReference type="eggNOG" id="COG2038">
    <property type="taxonomic scope" value="Bacteria"/>
</dbReference>
<dbReference type="AlphaFoldDB" id="D6ZF01"/>
<protein>
    <submittedName>
        <fullName evidence="1">Nicotinate-nucleotide-dimethylbenzimidazolephosphoribosyl transferase</fullName>
    </submittedName>
</protein>
<gene>
    <name evidence="1" type="ordered locus">Srot_1052</name>
</gene>
<dbReference type="KEGG" id="srt:Srot_1052"/>
<dbReference type="PANTHER" id="PTHR43463:SF1">
    <property type="entry name" value="NICOTINATE-NUCLEOTIDE--DIMETHYLBENZIMIDAZOLE PHOSPHORIBOSYLTRANSFERASE"/>
    <property type="match status" value="1"/>
</dbReference>
<name>D6ZF01_SEGRD</name>
<keyword evidence="1" id="KW-0808">Transferase</keyword>